<keyword evidence="3" id="KW-1185">Reference proteome</keyword>
<organism evidence="2 3">
    <name type="scientific">Tetranychus urticae</name>
    <name type="common">Two-spotted spider mite</name>
    <dbReference type="NCBI Taxonomy" id="32264"/>
    <lineage>
        <taxon>Eukaryota</taxon>
        <taxon>Metazoa</taxon>
        <taxon>Ecdysozoa</taxon>
        <taxon>Arthropoda</taxon>
        <taxon>Chelicerata</taxon>
        <taxon>Arachnida</taxon>
        <taxon>Acari</taxon>
        <taxon>Acariformes</taxon>
        <taxon>Trombidiformes</taxon>
        <taxon>Prostigmata</taxon>
        <taxon>Eleutherengona</taxon>
        <taxon>Raphignathae</taxon>
        <taxon>Tetranychoidea</taxon>
        <taxon>Tetranychidae</taxon>
        <taxon>Tetranychus</taxon>
    </lineage>
</organism>
<reference evidence="3" key="1">
    <citation type="submission" date="2011-08" db="EMBL/GenBank/DDBJ databases">
        <authorList>
            <person name="Rombauts S."/>
        </authorList>
    </citation>
    <scope>NUCLEOTIDE SEQUENCE</scope>
    <source>
        <strain evidence="3">London</strain>
    </source>
</reference>
<evidence type="ECO:0000256" key="1">
    <source>
        <dbReference type="SAM" id="MobiDB-lite"/>
    </source>
</evidence>
<proteinExistence type="predicted"/>
<name>T1KD36_TETUR</name>
<dbReference type="Proteomes" id="UP000015104">
    <property type="component" value="Unassembled WGS sequence"/>
</dbReference>
<dbReference type="HOGENOM" id="CLU_3423457_0_0_1"/>
<dbReference type="EnsemblMetazoa" id="tetur09g01540.1">
    <property type="protein sequence ID" value="tetur09g01540.1"/>
    <property type="gene ID" value="tetur09g01540"/>
</dbReference>
<accession>T1KD36</accession>
<dbReference type="EMBL" id="CAEY01002009">
    <property type="status" value="NOT_ANNOTATED_CDS"/>
    <property type="molecule type" value="Genomic_DNA"/>
</dbReference>
<reference evidence="2" key="2">
    <citation type="submission" date="2015-06" db="UniProtKB">
        <authorList>
            <consortium name="EnsemblMetazoa"/>
        </authorList>
    </citation>
    <scope>IDENTIFICATION</scope>
</reference>
<dbReference type="AlphaFoldDB" id="T1KD36"/>
<feature type="region of interest" description="Disordered" evidence="1">
    <location>
        <begin position="1"/>
        <end position="23"/>
    </location>
</feature>
<sequence length="23" mass="2623">MKRKCNIQDNTKDKLTREGGSTV</sequence>
<evidence type="ECO:0000313" key="3">
    <source>
        <dbReference type="Proteomes" id="UP000015104"/>
    </source>
</evidence>
<protein>
    <submittedName>
        <fullName evidence="2">Uncharacterized protein</fullName>
    </submittedName>
</protein>
<evidence type="ECO:0000313" key="2">
    <source>
        <dbReference type="EnsemblMetazoa" id="tetur09g01540.1"/>
    </source>
</evidence>